<dbReference type="KEGG" id="efv:CHH26_13800"/>
<protein>
    <submittedName>
        <fullName evidence="1">Uncharacterized protein</fullName>
    </submittedName>
</protein>
<dbReference type="Proteomes" id="UP000325385">
    <property type="component" value="Chromosome"/>
</dbReference>
<accession>A0A222EYA8</accession>
<sequence>MLAKISLLIMRIGTGMLLVLWGGARLLSDGMGTKLAEKYYGGVGAASIFQLAFATVEVVIGALVVLGLLRKVSLIGAAVILVGGAFPIWRHFLDPFGQYLFANPEDANLLFFPSITVAGAALALIAFREHDRWALDNLIKRKD</sequence>
<dbReference type="RefSeq" id="WP_094063737.1">
    <property type="nucleotide sequence ID" value="NZ_CP022528.1"/>
</dbReference>
<dbReference type="EMBL" id="CP032228">
    <property type="protein sequence ID" value="QFI62841.1"/>
    <property type="molecule type" value="Genomic_DNA"/>
</dbReference>
<evidence type="ECO:0000313" key="2">
    <source>
        <dbReference type="Proteomes" id="UP000325385"/>
    </source>
</evidence>
<evidence type="ECO:0000313" key="1">
    <source>
        <dbReference type="EMBL" id="QFI62841.1"/>
    </source>
</evidence>
<name>A0A222EYA8_9SPHN</name>
<gene>
    <name evidence="1" type="ORF">D0Y83_05800</name>
</gene>
<organism evidence="1 2">
    <name type="scientific">Qipengyuania flava</name>
    <dbReference type="NCBI Taxonomy" id="192812"/>
    <lineage>
        <taxon>Bacteria</taxon>
        <taxon>Pseudomonadati</taxon>
        <taxon>Pseudomonadota</taxon>
        <taxon>Alphaproteobacteria</taxon>
        <taxon>Sphingomonadales</taxon>
        <taxon>Erythrobacteraceae</taxon>
        <taxon>Qipengyuania</taxon>
    </lineage>
</organism>
<dbReference type="AlphaFoldDB" id="A0A222EYA8"/>
<dbReference type="GeneID" id="69696799"/>
<reference evidence="2" key="1">
    <citation type="submission" date="2018-09" db="EMBL/GenBank/DDBJ databases">
        <title>Nocardia yunnanensis sp. nov., an actinomycete isolated from a soil sample.</title>
        <authorList>
            <person name="Zhang J."/>
        </authorList>
    </citation>
    <scope>NUCLEOTIDE SEQUENCE [LARGE SCALE GENOMIC DNA]</scope>
    <source>
        <strain evidence="2">21-3</strain>
    </source>
</reference>
<proteinExistence type="predicted"/>